<dbReference type="Proteomes" id="UP001583193">
    <property type="component" value="Unassembled WGS sequence"/>
</dbReference>
<gene>
    <name evidence="9" type="ORF">Plec18167_008260</name>
</gene>
<feature type="domain" description="FAD-binding FR-type" evidence="8">
    <location>
        <begin position="44"/>
        <end position="147"/>
    </location>
</feature>
<keyword evidence="10" id="KW-1185">Reference proteome</keyword>
<protein>
    <recommendedName>
        <fullName evidence="8">FAD-binding FR-type domain-containing protein</fullName>
    </recommendedName>
</protein>
<dbReference type="Pfam" id="PF00175">
    <property type="entry name" value="NAD_binding_1"/>
    <property type="match status" value="1"/>
</dbReference>
<reference evidence="9 10" key="1">
    <citation type="journal article" date="2024" name="IMA Fungus">
        <title>IMA Genome - F19 : A genome assembly and annotation guide to empower mycologists, including annotated draft genome sequences of Ceratocystis pirilliformis, Diaporthe australafricana, Fusarium ophioides, Paecilomyces lecythidis, and Sporothrix stenoceras.</title>
        <authorList>
            <person name="Aylward J."/>
            <person name="Wilson A.M."/>
            <person name="Visagie C.M."/>
            <person name="Spraker J."/>
            <person name="Barnes I."/>
            <person name="Buitendag C."/>
            <person name="Ceriani C."/>
            <person name="Del Mar Angel L."/>
            <person name="du Plessis D."/>
            <person name="Fuchs T."/>
            <person name="Gasser K."/>
            <person name="Kramer D."/>
            <person name="Li W."/>
            <person name="Munsamy K."/>
            <person name="Piso A."/>
            <person name="Price J.L."/>
            <person name="Sonnekus B."/>
            <person name="Thomas C."/>
            <person name="van der Nest A."/>
            <person name="van Dijk A."/>
            <person name="van Heerden A."/>
            <person name="van Vuuren N."/>
            <person name="Yilmaz N."/>
            <person name="Duong T.A."/>
            <person name="van der Merwe N.A."/>
            <person name="Wingfield M.J."/>
            <person name="Wingfield B.D."/>
        </authorList>
    </citation>
    <scope>NUCLEOTIDE SEQUENCE [LARGE SCALE GENOMIC DNA]</scope>
    <source>
        <strain evidence="9 10">CMW 18167</strain>
    </source>
</reference>
<comment type="similarity">
    <text evidence="3">Belongs to the flavoprotein pyridine nucleotide cytochrome reductase family.</text>
</comment>
<dbReference type="PRINTS" id="PR00406">
    <property type="entry name" value="CYTB5RDTASE"/>
</dbReference>
<dbReference type="Gene3D" id="2.40.30.10">
    <property type="entry name" value="Translation factors"/>
    <property type="match status" value="1"/>
</dbReference>
<organism evidence="9 10">
    <name type="scientific">Paecilomyces lecythidis</name>
    <dbReference type="NCBI Taxonomy" id="3004212"/>
    <lineage>
        <taxon>Eukaryota</taxon>
        <taxon>Fungi</taxon>
        <taxon>Dikarya</taxon>
        <taxon>Ascomycota</taxon>
        <taxon>Pezizomycotina</taxon>
        <taxon>Eurotiomycetes</taxon>
        <taxon>Eurotiomycetidae</taxon>
        <taxon>Eurotiales</taxon>
        <taxon>Thermoascaceae</taxon>
        <taxon>Paecilomyces</taxon>
    </lineage>
</organism>
<dbReference type="PANTHER" id="PTHR19370">
    <property type="entry name" value="NADH-CYTOCHROME B5 REDUCTASE"/>
    <property type="match status" value="1"/>
</dbReference>
<dbReference type="InterPro" id="IPR001834">
    <property type="entry name" value="CBR-like"/>
</dbReference>
<evidence type="ECO:0000256" key="7">
    <source>
        <dbReference type="ARBA" id="ARBA00023136"/>
    </source>
</evidence>
<evidence type="ECO:0000256" key="5">
    <source>
        <dbReference type="ARBA" id="ARBA00022827"/>
    </source>
</evidence>
<keyword evidence="5" id="KW-0274">FAD</keyword>
<evidence type="ECO:0000256" key="4">
    <source>
        <dbReference type="ARBA" id="ARBA00022630"/>
    </source>
</evidence>
<dbReference type="CDD" id="cd06183">
    <property type="entry name" value="cyt_b5_reduct_like"/>
    <property type="match status" value="1"/>
</dbReference>
<dbReference type="InterPro" id="IPR017927">
    <property type="entry name" value="FAD-bd_FR_type"/>
</dbReference>
<evidence type="ECO:0000313" key="9">
    <source>
        <dbReference type="EMBL" id="KAL1868335.1"/>
    </source>
</evidence>
<dbReference type="EMBL" id="JAVDPF010000039">
    <property type="protein sequence ID" value="KAL1868335.1"/>
    <property type="molecule type" value="Genomic_DNA"/>
</dbReference>
<dbReference type="InterPro" id="IPR001433">
    <property type="entry name" value="OxRdtase_FAD/NAD-bd"/>
</dbReference>
<dbReference type="InterPro" id="IPR017938">
    <property type="entry name" value="Riboflavin_synthase-like_b-brl"/>
</dbReference>
<keyword evidence="7" id="KW-0472">Membrane</keyword>
<keyword evidence="4" id="KW-0285">Flavoprotein</keyword>
<accession>A0ABR3WY61</accession>
<comment type="caution">
    <text evidence="9">The sequence shown here is derived from an EMBL/GenBank/DDBJ whole genome shotgun (WGS) entry which is preliminary data.</text>
</comment>
<keyword evidence="6" id="KW-0560">Oxidoreductase</keyword>
<evidence type="ECO:0000256" key="1">
    <source>
        <dbReference type="ARBA" id="ARBA00001974"/>
    </source>
</evidence>
<evidence type="ECO:0000313" key="10">
    <source>
        <dbReference type="Proteomes" id="UP001583193"/>
    </source>
</evidence>
<sequence>MALRRGVLTIGGVLGFAGLGLYTITSIPTAHASSGEPEAVFSRFGFKSLRVQKVQTVNHDTKRLVFEFPDPDARSGLSLTSSLLTFMRPEGRWLPVLRPYTPISDLGQLELMVKRYPNGKASGHIHSLQPGDSLTFVTALRGYAWKPNEFRHVYLLAGGAGITPIYQLVRGILKNPDDRTTITLVVGVNREEDRLLKEELDGYAKRFPDRFSYFYTISHPEKQTREDRTGYINEELLRGVVKGPTGDSKVFVCGPPAMEDALVGSRKASGILSQLGFSRDQVHRF</sequence>
<dbReference type="InterPro" id="IPR008333">
    <property type="entry name" value="Cbr1-like_FAD-bd_dom"/>
</dbReference>
<comment type="cofactor">
    <cofactor evidence="1">
        <name>FAD</name>
        <dbReference type="ChEBI" id="CHEBI:57692"/>
    </cofactor>
</comment>
<proteinExistence type="inferred from homology"/>
<dbReference type="InterPro" id="IPR039261">
    <property type="entry name" value="FNR_nucleotide-bd"/>
</dbReference>
<dbReference type="PANTHER" id="PTHR19370:SF101">
    <property type="entry name" value="NADH-CYTOCHROME B5 REDUCTASE"/>
    <property type="match status" value="1"/>
</dbReference>
<dbReference type="Gene3D" id="3.40.50.80">
    <property type="entry name" value="Nucleotide-binding domain of ferredoxin-NADP reductase (FNR) module"/>
    <property type="match status" value="1"/>
</dbReference>
<dbReference type="PROSITE" id="PS51384">
    <property type="entry name" value="FAD_FR"/>
    <property type="match status" value="1"/>
</dbReference>
<comment type="subcellular location">
    <subcellularLocation>
        <location evidence="2">Membrane</location>
    </subcellularLocation>
</comment>
<dbReference type="Pfam" id="PF00970">
    <property type="entry name" value="FAD_binding_6"/>
    <property type="match status" value="1"/>
</dbReference>
<dbReference type="SUPFAM" id="SSF52343">
    <property type="entry name" value="Ferredoxin reductase-like, C-terminal NADP-linked domain"/>
    <property type="match status" value="1"/>
</dbReference>
<evidence type="ECO:0000256" key="3">
    <source>
        <dbReference type="ARBA" id="ARBA00006105"/>
    </source>
</evidence>
<name>A0ABR3WY61_9EURO</name>
<evidence type="ECO:0000259" key="8">
    <source>
        <dbReference type="PROSITE" id="PS51384"/>
    </source>
</evidence>
<evidence type="ECO:0000256" key="6">
    <source>
        <dbReference type="ARBA" id="ARBA00023002"/>
    </source>
</evidence>
<evidence type="ECO:0000256" key="2">
    <source>
        <dbReference type="ARBA" id="ARBA00004370"/>
    </source>
</evidence>
<dbReference type="SUPFAM" id="SSF63380">
    <property type="entry name" value="Riboflavin synthase domain-like"/>
    <property type="match status" value="1"/>
</dbReference>